<sequence length="129" mass="14561">MNLREIIEGEAPLSADEIGMYLPSEPYGKVLIIADELEDESRELLEQLSTQWDSLWPKLRSELEEGLADHSRSGQRLEEGAFSASIRPLYEEDTDFGADCELVITFDVGGPQWDCSLRDGTIVHFQPVF</sequence>
<accession>A0ABM7RDC8</accession>
<reference evidence="1 2" key="1">
    <citation type="submission" date="2021-06" db="EMBL/GenBank/DDBJ databases">
        <title>Complete genome of Haloferula helveola possessing various polysaccharide degrading enzymes.</title>
        <authorList>
            <person name="Takami H."/>
            <person name="Huang C."/>
            <person name="Hamasaki K."/>
        </authorList>
    </citation>
    <scope>NUCLEOTIDE SEQUENCE [LARGE SCALE GENOMIC DNA]</scope>
    <source>
        <strain evidence="1 2">CN-1</strain>
    </source>
</reference>
<protein>
    <recommendedName>
        <fullName evidence="3">DUF2262 domain-containing protein</fullName>
    </recommendedName>
</protein>
<dbReference type="EMBL" id="AP024702">
    <property type="protein sequence ID" value="BCX46771.1"/>
    <property type="molecule type" value="Genomic_DNA"/>
</dbReference>
<dbReference type="RefSeq" id="WP_338688654.1">
    <property type="nucleotide sequence ID" value="NZ_AP024702.1"/>
</dbReference>
<proteinExistence type="predicted"/>
<evidence type="ECO:0008006" key="3">
    <source>
        <dbReference type="Google" id="ProtNLM"/>
    </source>
</evidence>
<evidence type="ECO:0000313" key="2">
    <source>
        <dbReference type="Proteomes" id="UP001374893"/>
    </source>
</evidence>
<keyword evidence="2" id="KW-1185">Reference proteome</keyword>
<name>A0ABM7RDC8_9BACT</name>
<gene>
    <name evidence="1" type="ORF">HAHE_06790</name>
</gene>
<dbReference type="Proteomes" id="UP001374893">
    <property type="component" value="Chromosome"/>
</dbReference>
<evidence type="ECO:0000313" key="1">
    <source>
        <dbReference type="EMBL" id="BCX46771.1"/>
    </source>
</evidence>
<organism evidence="1 2">
    <name type="scientific">Haloferula helveola</name>
    <dbReference type="NCBI Taxonomy" id="490095"/>
    <lineage>
        <taxon>Bacteria</taxon>
        <taxon>Pseudomonadati</taxon>
        <taxon>Verrucomicrobiota</taxon>
        <taxon>Verrucomicrobiia</taxon>
        <taxon>Verrucomicrobiales</taxon>
        <taxon>Verrucomicrobiaceae</taxon>
        <taxon>Haloferula</taxon>
    </lineage>
</organism>